<proteinExistence type="predicted"/>
<dbReference type="EMBL" id="CH473968">
    <property type="protein sequence ID" value="EDL80600.1"/>
    <property type="molecule type" value="Genomic_DNA"/>
</dbReference>
<organism evidence="1 2">
    <name type="scientific">Rattus norvegicus</name>
    <name type="common">Rat</name>
    <dbReference type="NCBI Taxonomy" id="10116"/>
    <lineage>
        <taxon>Eukaryota</taxon>
        <taxon>Metazoa</taxon>
        <taxon>Chordata</taxon>
        <taxon>Craniata</taxon>
        <taxon>Vertebrata</taxon>
        <taxon>Euteleostomi</taxon>
        <taxon>Mammalia</taxon>
        <taxon>Eutheria</taxon>
        <taxon>Euarchontoglires</taxon>
        <taxon>Glires</taxon>
        <taxon>Rodentia</taxon>
        <taxon>Myomorpha</taxon>
        <taxon>Muroidea</taxon>
        <taxon>Muridae</taxon>
        <taxon>Murinae</taxon>
        <taxon>Rattus</taxon>
    </lineage>
</organism>
<reference evidence="2" key="1">
    <citation type="submission" date="2005-09" db="EMBL/GenBank/DDBJ databases">
        <authorList>
            <person name="Mural R.J."/>
            <person name="Li P.W."/>
            <person name="Adams M.D."/>
            <person name="Amanatides P.G."/>
            <person name="Baden-Tillson H."/>
            <person name="Barnstead M."/>
            <person name="Chin S.H."/>
            <person name="Dew I."/>
            <person name="Evans C.A."/>
            <person name="Ferriera S."/>
            <person name="Flanigan M."/>
            <person name="Fosler C."/>
            <person name="Glodek A."/>
            <person name="Gu Z."/>
            <person name="Holt R.A."/>
            <person name="Jennings D."/>
            <person name="Kraft C.L."/>
            <person name="Lu F."/>
            <person name="Nguyen T."/>
            <person name="Nusskern D.R."/>
            <person name="Pfannkoch C.M."/>
            <person name="Sitter C."/>
            <person name="Sutton G.G."/>
            <person name="Venter J.C."/>
            <person name="Wang Z."/>
            <person name="Woodage T."/>
            <person name="Zheng X.H."/>
            <person name="Zhong F."/>
        </authorList>
    </citation>
    <scope>NUCLEOTIDE SEQUENCE [LARGE SCALE GENOMIC DNA]</scope>
    <source>
        <strain>BN</strain>
        <strain evidence="2">Sprague-Dawley</strain>
    </source>
</reference>
<accession>A6ISP9</accession>
<gene>
    <name evidence="1" type="ORF">rCG_30754</name>
</gene>
<evidence type="ECO:0000313" key="2">
    <source>
        <dbReference type="Proteomes" id="UP000234681"/>
    </source>
</evidence>
<protein>
    <submittedName>
        <fullName evidence="1">RCG30754</fullName>
    </submittedName>
</protein>
<name>A6ISP9_RAT</name>
<evidence type="ECO:0000313" key="1">
    <source>
        <dbReference type="EMBL" id="EDL80600.1"/>
    </source>
</evidence>
<dbReference type="Proteomes" id="UP000234681">
    <property type="component" value="Chromosome 5"/>
</dbReference>
<dbReference type="AlphaFoldDB" id="A6ISP9"/>
<sequence length="25" mass="2910">MAKTYIRKGGRVRWIKIKIPRPGPS</sequence>